<comment type="caution">
    <text evidence="2">The sequence shown here is derived from an EMBL/GenBank/DDBJ whole genome shotgun (WGS) entry which is preliminary data.</text>
</comment>
<dbReference type="Proteomes" id="UP001212498">
    <property type="component" value="Unassembled WGS sequence"/>
</dbReference>
<name>A0ABT4SQN8_9ACTN</name>
<keyword evidence="3" id="KW-1185">Reference proteome</keyword>
<feature type="compositionally biased region" description="Basic and acidic residues" evidence="1">
    <location>
        <begin position="79"/>
        <end position="89"/>
    </location>
</feature>
<reference evidence="2 3" key="1">
    <citation type="submission" date="2022-11" db="EMBL/GenBank/DDBJ databases">
        <title>Nonomuraea corallina sp. nov., a new species of the genus Nonomuraea isolated from sea side sediment in Thai sea.</title>
        <authorList>
            <person name="Ngamcharungchit C."/>
            <person name="Matsumoto A."/>
            <person name="Suriyachadkun C."/>
            <person name="Panbangred W."/>
            <person name="Inahashi Y."/>
            <person name="Intra B."/>
        </authorList>
    </citation>
    <scope>NUCLEOTIDE SEQUENCE [LARGE SCALE GENOMIC DNA]</scope>
    <source>
        <strain evidence="2 3">DSM 43553</strain>
    </source>
</reference>
<feature type="compositionally biased region" description="Acidic residues" evidence="1">
    <location>
        <begin position="68"/>
        <end position="78"/>
    </location>
</feature>
<evidence type="ECO:0000313" key="2">
    <source>
        <dbReference type="EMBL" id="MDA0639487.1"/>
    </source>
</evidence>
<gene>
    <name evidence="2" type="ORF">OUY24_02510</name>
</gene>
<feature type="compositionally biased region" description="Polar residues" evidence="1">
    <location>
        <begin position="91"/>
        <end position="107"/>
    </location>
</feature>
<feature type="compositionally biased region" description="Basic and acidic residues" evidence="1">
    <location>
        <begin position="22"/>
        <end position="31"/>
    </location>
</feature>
<sequence length="135" mass="14242">MPVAHDHPEGLDHAPVGAQRLQRAEQRGHQGDDEEDVEQFGGGREAGAEDGPEPGDEVSGVCPGGEESGGDGGDDDVLAGDHHADDHCHSRQVNPVSGTQFHGTSLSVRHRVPKLRTVAQNVLGRPEANNEETAH</sequence>
<accession>A0ABT4SQN8</accession>
<protein>
    <submittedName>
        <fullName evidence="2">Uncharacterized protein</fullName>
    </submittedName>
</protein>
<dbReference type="RefSeq" id="WP_271274978.1">
    <property type="nucleotide sequence ID" value="NZ_JAPNUD010000004.1"/>
</dbReference>
<organism evidence="2 3">
    <name type="scientific">Nonomuraea ferruginea</name>
    <dbReference type="NCBI Taxonomy" id="46174"/>
    <lineage>
        <taxon>Bacteria</taxon>
        <taxon>Bacillati</taxon>
        <taxon>Actinomycetota</taxon>
        <taxon>Actinomycetes</taxon>
        <taxon>Streptosporangiales</taxon>
        <taxon>Streptosporangiaceae</taxon>
        <taxon>Nonomuraea</taxon>
    </lineage>
</organism>
<feature type="compositionally biased region" description="Basic and acidic residues" evidence="1">
    <location>
        <begin position="1"/>
        <end position="12"/>
    </location>
</feature>
<evidence type="ECO:0000256" key="1">
    <source>
        <dbReference type="SAM" id="MobiDB-lite"/>
    </source>
</evidence>
<evidence type="ECO:0000313" key="3">
    <source>
        <dbReference type="Proteomes" id="UP001212498"/>
    </source>
</evidence>
<proteinExistence type="predicted"/>
<dbReference type="EMBL" id="JAPNUD010000004">
    <property type="protein sequence ID" value="MDA0639487.1"/>
    <property type="molecule type" value="Genomic_DNA"/>
</dbReference>
<feature type="region of interest" description="Disordered" evidence="1">
    <location>
        <begin position="1"/>
        <end position="108"/>
    </location>
</feature>